<reference evidence="1 2" key="1">
    <citation type="submission" date="2018-06" db="EMBL/GenBank/DDBJ databases">
        <authorList>
            <consortium name="Pathogen Informatics"/>
            <person name="Doyle S."/>
        </authorList>
    </citation>
    <scope>NUCLEOTIDE SEQUENCE [LARGE SCALE GENOMIC DNA]</scope>
    <source>
        <strain evidence="1 2">NCTC6133</strain>
    </source>
</reference>
<gene>
    <name evidence="1" type="ORF">NCTC6133_02683</name>
</gene>
<dbReference type="AlphaFoldDB" id="A0A380DXB1"/>
<proteinExistence type="predicted"/>
<dbReference type="Proteomes" id="UP000255091">
    <property type="component" value="Unassembled WGS sequence"/>
</dbReference>
<dbReference type="EMBL" id="UHAP01000001">
    <property type="protein sequence ID" value="SUK56867.1"/>
    <property type="molecule type" value="Genomic_DNA"/>
</dbReference>
<sequence>MMKFNSNKLNERIDFCEDVSERVNGNPMKTEDENIILLFRLHSRI</sequence>
<organism evidence="1 2">
    <name type="scientific">Staphylococcus aureus</name>
    <dbReference type="NCBI Taxonomy" id="1280"/>
    <lineage>
        <taxon>Bacteria</taxon>
        <taxon>Bacillati</taxon>
        <taxon>Bacillota</taxon>
        <taxon>Bacilli</taxon>
        <taxon>Bacillales</taxon>
        <taxon>Staphylococcaceae</taxon>
        <taxon>Staphylococcus</taxon>
    </lineage>
</organism>
<name>A0A380DXB1_STAAU</name>
<protein>
    <submittedName>
        <fullName evidence="1">Phage head-tail adaptor</fullName>
    </submittedName>
</protein>
<evidence type="ECO:0000313" key="1">
    <source>
        <dbReference type="EMBL" id="SUK56867.1"/>
    </source>
</evidence>
<evidence type="ECO:0000313" key="2">
    <source>
        <dbReference type="Proteomes" id="UP000255091"/>
    </source>
</evidence>
<accession>A0A380DXB1</accession>